<dbReference type="GO" id="GO:0031992">
    <property type="term" value="F:energy transducer activity"/>
    <property type="evidence" value="ECO:0007669"/>
    <property type="project" value="TreeGrafter"/>
</dbReference>
<dbReference type="GO" id="GO:0055085">
    <property type="term" value="P:transmembrane transport"/>
    <property type="evidence" value="ECO:0007669"/>
    <property type="project" value="InterPro"/>
</dbReference>
<name>A0A560HY97_9PROT</name>
<dbReference type="GO" id="GO:0098797">
    <property type="term" value="C:plasma membrane protein complex"/>
    <property type="evidence" value="ECO:0007669"/>
    <property type="project" value="TreeGrafter"/>
</dbReference>
<evidence type="ECO:0000256" key="4">
    <source>
        <dbReference type="ARBA" id="ARBA00022475"/>
    </source>
</evidence>
<evidence type="ECO:0000256" key="1">
    <source>
        <dbReference type="ARBA" id="ARBA00004383"/>
    </source>
</evidence>
<dbReference type="Pfam" id="PF03544">
    <property type="entry name" value="TonB_C"/>
    <property type="match status" value="2"/>
</dbReference>
<evidence type="ECO:0000313" key="12">
    <source>
        <dbReference type="Proteomes" id="UP000318050"/>
    </source>
</evidence>
<organism evidence="11 12">
    <name type="scientific">Nitrospirillum amazonense</name>
    <dbReference type="NCBI Taxonomy" id="28077"/>
    <lineage>
        <taxon>Bacteria</taxon>
        <taxon>Pseudomonadati</taxon>
        <taxon>Pseudomonadota</taxon>
        <taxon>Alphaproteobacteria</taxon>
        <taxon>Rhodospirillales</taxon>
        <taxon>Azospirillaceae</taxon>
        <taxon>Nitrospirillum</taxon>
    </lineage>
</organism>
<feature type="domain" description="TonB C-terminal" evidence="10">
    <location>
        <begin position="201"/>
        <end position="299"/>
    </location>
</feature>
<dbReference type="SUPFAM" id="SSF74653">
    <property type="entry name" value="TolA/TonB C-terminal domain"/>
    <property type="match status" value="2"/>
</dbReference>
<keyword evidence="6" id="KW-0812">Transmembrane</keyword>
<protein>
    <submittedName>
        <fullName evidence="11">TonB family protein</fullName>
    </submittedName>
</protein>
<feature type="non-terminal residue" evidence="11">
    <location>
        <position position="1"/>
    </location>
</feature>
<keyword evidence="8" id="KW-1133">Transmembrane helix</keyword>
<evidence type="ECO:0000256" key="3">
    <source>
        <dbReference type="ARBA" id="ARBA00022448"/>
    </source>
</evidence>
<evidence type="ECO:0000256" key="6">
    <source>
        <dbReference type="ARBA" id="ARBA00022692"/>
    </source>
</evidence>
<dbReference type="InterPro" id="IPR006260">
    <property type="entry name" value="TonB/TolA_C"/>
</dbReference>
<keyword evidence="4" id="KW-1003">Cell membrane</keyword>
<proteinExistence type="inferred from homology"/>
<dbReference type="PROSITE" id="PS52015">
    <property type="entry name" value="TONB_CTD"/>
    <property type="match status" value="2"/>
</dbReference>
<evidence type="ECO:0000256" key="9">
    <source>
        <dbReference type="ARBA" id="ARBA00023136"/>
    </source>
</evidence>
<dbReference type="GO" id="GO:0015031">
    <property type="term" value="P:protein transport"/>
    <property type="evidence" value="ECO:0007669"/>
    <property type="project" value="UniProtKB-KW"/>
</dbReference>
<evidence type="ECO:0000259" key="10">
    <source>
        <dbReference type="PROSITE" id="PS52015"/>
    </source>
</evidence>
<evidence type="ECO:0000256" key="2">
    <source>
        <dbReference type="ARBA" id="ARBA00006555"/>
    </source>
</evidence>
<evidence type="ECO:0000313" key="11">
    <source>
        <dbReference type="EMBL" id="TWB50911.1"/>
    </source>
</evidence>
<reference evidence="11 12" key="1">
    <citation type="submission" date="2019-06" db="EMBL/GenBank/DDBJ databases">
        <title>Genomic Encyclopedia of Type Strains, Phase IV (KMG-V): Genome sequencing to study the core and pangenomes of soil and plant-associated prokaryotes.</title>
        <authorList>
            <person name="Whitman W."/>
        </authorList>
    </citation>
    <scope>NUCLEOTIDE SEQUENCE [LARGE SCALE GENOMIC DNA]</scope>
    <source>
        <strain evidence="11 12">BR 11140</strain>
    </source>
</reference>
<comment type="caution">
    <text evidence="11">The sequence shown here is derived from an EMBL/GenBank/DDBJ whole genome shotgun (WGS) entry which is preliminary data.</text>
</comment>
<dbReference type="EMBL" id="VITT01000022">
    <property type="protein sequence ID" value="TWB50911.1"/>
    <property type="molecule type" value="Genomic_DNA"/>
</dbReference>
<dbReference type="InterPro" id="IPR037682">
    <property type="entry name" value="TonB_C"/>
</dbReference>
<dbReference type="NCBIfam" id="TIGR01352">
    <property type="entry name" value="tonB_Cterm"/>
    <property type="match status" value="2"/>
</dbReference>
<dbReference type="AlphaFoldDB" id="A0A560HY97"/>
<dbReference type="Gene3D" id="3.30.1150.10">
    <property type="match status" value="2"/>
</dbReference>
<accession>A0A560HY97</accession>
<gene>
    <name evidence="11" type="ORF">FBZ92_1221</name>
</gene>
<keyword evidence="5" id="KW-0997">Cell inner membrane</keyword>
<keyword evidence="7" id="KW-0653">Protein transport</keyword>
<comment type="similarity">
    <text evidence="2">Belongs to the TonB family.</text>
</comment>
<evidence type="ECO:0000256" key="7">
    <source>
        <dbReference type="ARBA" id="ARBA00022927"/>
    </source>
</evidence>
<dbReference type="Proteomes" id="UP000318050">
    <property type="component" value="Unassembled WGS sequence"/>
</dbReference>
<dbReference type="PANTHER" id="PTHR33446:SF2">
    <property type="entry name" value="PROTEIN TONB"/>
    <property type="match status" value="1"/>
</dbReference>
<feature type="domain" description="TonB C-terminal" evidence="10">
    <location>
        <begin position="91"/>
        <end position="189"/>
    </location>
</feature>
<comment type="subcellular location">
    <subcellularLocation>
        <location evidence="1">Cell inner membrane</location>
        <topology evidence="1">Single-pass membrane protein</topology>
        <orientation evidence="1">Periplasmic side</orientation>
    </subcellularLocation>
</comment>
<dbReference type="PANTHER" id="PTHR33446">
    <property type="entry name" value="PROTEIN TONB-RELATED"/>
    <property type="match status" value="1"/>
</dbReference>
<evidence type="ECO:0000256" key="5">
    <source>
        <dbReference type="ARBA" id="ARBA00022519"/>
    </source>
</evidence>
<dbReference type="InterPro" id="IPR051045">
    <property type="entry name" value="TonB-dependent_transducer"/>
</dbReference>
<evidence type="ECO:0000256" key="8">
    <source>
        <dbReference type="ARBA" id="ARBA00022989"/>
    </source>
</evidence>
<sequence length="311" mass="34395">GGKAPAFLQIRLLTGRGNTHPARALAIIHGRHGSHALICGMVVVLACWPSSPIPRRAETAERVFQPLAPRVPFGFPPVREYVLHAVAPRPVSKITTHSLRRFPPAYPAESRALKEEGTVIFTALCNMKHRIFDAEIVHSSGHERLDASVVAAAQSLRWRCVRPPGSDPTLASFADGSYRFQLAHATPPANLIIPVTPDKATARIEMLSFRRHPPAYPTASLRLGEEGQVVFDALCNADGWVSDARIRTSSNHDRLDEAIVRAAQSHHWRCSPISQKDRSRQTWAKMVYRFQLPHATNTAAYAPSPQRPPRP</sequence>
<keyword evidence="3" id="KW-0813">Transport</keyword>
<keyword evidence="9" id="KW-0472">Membrane</keyword>